<evidence type="ECO:0000256" key="3">
    <source>
        <dbReference type="ARBA" id="ARBA00022705"/>
    </source>
</evidence>
<dbReference type="InterPro" id="IPR007692">
    <property type="entry name" value="DNA_helicase_DnaB"/>
</dbReference>
<evidence type="ECO:0000256" key="6">
    <source>
        <dbReference type="ARBA" id="ARBA00022806"/>
    </source>
</evidence>
<dbReference type="InterPro" id="IPR036185">
    <property type="entry name" value="DNA_heli_DnaB-like_N_sf"/>
</dbReference>
<accession>A0A845LC15</accession>
<dbReference type="NCBIfam" id="NF004384">
    <property type="entry name" value="PRK05748.1"/>
    <property type="match status" value="1"/>
</dbReference>
<gene>
    <name evidence="14" type="primary">dnaB</name>
    <name evidence="14" type="ORF">GTO89_14280</name>
</gene>
<dbReference type="OrthoDB" id="9773982at2"/>
<dbReference type="InterPro" id="IPR007693">
    <property type="entry name" value="DNA_helicase_DnaB-like_N"/>
</dbReference>
<dbReference type="FunFam" id="3.40.50.300:FF:000076">
    <property type="entry name" value="Replicative DNA helicase"/>
    <property type="match status" value="1"/>
</dbReference>
<dbReference type="Gene3D" id="1.10.860.10">
    <property type="entry name" value="DNAb Helicase, Chain A"/>
    <property type="match status" value="1"/>
</dbReference>
<dbReference type="EC" id="5.6.2.3" evidence="11 12"/>
<dbReference type="GO" id="GO:0005829">
    <property type="term" value="C:cytosol"/>
    <property type="evidence" value="ECO:0007669"/>
    <property type="project" value="TreeGrafter"/>
</dbReference>
<dbReference type="PANTHER" id="PTHR30153">
    <property type="entry name" value="REPLICATIVE DNA HELICASE DNAB"/>
    <property type="match status" value="1"/>
</dbReference>
<evidence type="ECO:0000256" key="2">
    <source>
        <dbReference type="ARBA" id="ARBA00022515"/>
    </source>
</evidence>
<dbReference type="GO" id="GO:1990077">
    <property type="term" value="C:primosome complex"/>
    <property type="evidence" value="ECO:0007669"/>
    <property type="project" value="UniProtKB-UniRule"/>
</dbReference>
<evidence type="ECO:0000256" key="10">
    <source>
        <dbReference type="ARBA" id="ARBA00048954"/>
    </source>
</evidence>
<keyword evidence="9" id="KW-0413">Isomerase</keyword>
<dbReference type="GO" id="GO:0042802">
    <property type="term" value="F:identical protein binding"/>
    <property type="evidence" value="ECO:0007669"/>
    <property type="project" value="UniProtKB-ARBA"/>
</dbReference>
<dbReference type="PROSITE" id="PS51199">
    <property type="entry name" value="SF4_HELICASE"/>
    <property type="match status" value="1"/>
</dbReference>
<evidence type="ECO:0000313" key="15">
    <source>
        <dbReference type="Proteomes" id="UP000471031"/>
    </source>
</evidence>
<organism evidence="14 15">
    <name type="scientific">Heliomicrobium gestii</name>
    <name type="common">Heliobacterium gestii</name>
    <dbReference type="NCBI Taxonomy" id="2699"/>
    <lineage>
        <taxon>Bacteria</taxon>
        <taxon>Bacillati</taxon>
        <taxon>Bacillota</taxon>
        <taxon>Clostridia</taxon>
        <taxon>Eubacteriales</taxon>
        <taxon>Heliobacteriaceae</taxon>
        <taxon>Heliomicrobium</taxon>
    </lineage>
</organism>
<dbReference type="InterPro" id="IPR027417">
    <property type="entry name" value="P-loop_NTPase"/>
</dbReference>
<keyword evidence="8 12" id="KW-0238">DNA-binding</keyword>
<keyword evidence="6 12" id="KW-0347">Helicase</keyword>
<evidence type="ECO:0000256" key="9">
    <source>
        <dbReference type="ARBA" id="ARBA00023235"/>
    </source>
</evidence>
<evidence type="ECO:0000256" key="11">
    <source>
        <dbReference type="NCBIfam" id="TIGR00665"/>
    </source>
</evidence>
<keyword evidence="4 12" id="KW-0547">Nucleotide-binding</keyword>
<dbReference type="SUPFAM" id="SSF48024">
    <property type="entry name" value="N-terminal domain of DnaB helicase"/>
    <property type="match status" value="1"/>
</dbReference>
<protein>
    <recommendedName>
        <fullName evidence="11 12">Replicative DNA helicase</fullName>
        <ecNumber evidence="11 12">5.6.2.3</ecNumber>
    </recommendedName>
</protein>
<dbReference type="FunFam" id="1.10.860.10:FF:000001">
    <property type="entry name" value="Replicative DNA helicase"/>
    <property type="match status" value="1"/>
</dbReference>
<evidence type="ECO:0000256" key="8">
    <source>
        <dbReference type="ARBA" id="ARBA00023125"/>
    </source>
</evidence>
<dbReference type="InterPro" id="IPR007694">
    <property type="entry name" value="DNA_helicase_DnaB-like_C"/>
</dbReference>
<dbReference type="SUPFAM" id="SSF52540">
    <property type="entry name" value="P-loop containing nucleoside triphosphate hydrolases"/>
    <property type="match status" value="1"/>
</dbReference>
<dbReference type="EMBL" id="WXEX01000013">
    <property type="protein sequence ID" value="MZP44202.1"/>
    <property type="molecule type" value="Genomic_DNA"/>
</dbReference>
<dbReference type="Proteomes" id="UP000471031">
    <property type="component" value="Unassembled WGS sequence"/>
</dbReference>
<reference evidence="14 15" key="1">
    <citation type="submission" date="2020-01" db="EMBL/GenBank/DDBJ databases">
        <title>Whole genome sequence of Heliobacterium gestii DSM 11169.</title>
        <authorList>
            <person name="Kyndt J.A."/>
            <person name="Meyer T.E."/>
        </authorList>
    </citation>
    <scope>NUCLEOTIDE SEQUENCE [LARGE SCALE GENOMIC DNA]</scope>
    <source>
        <strain evidence="14 15">DSM 11169</strain>
    </source>
</reference>
<evidence type="ECO:0000313" key="14">
    <source>
        <dbReference type="EMBL" id="MZP44202.1"/>
    </source>
</evidence>
<feature type="domain" description="SF4 helicase" evidence="13">
    <location>
        <begin position="178"/>
        <end position="445"/>
    </location>
</feature>
<keyword evidence="5 12" id="KW-0378">Hydrolase</keyword>
<dbReference type="CDD" id="cd00984">
    <property type="entry name" value="DnaB_C"/>
    <property type="match status" value="1"/>
</dbReference>
<dbReference type="Pfam" id="PF03796">
    <property type="entry name" value="DnaB_C"/>
    <property type="match status" value="1"/>
</dbReference>
<keyword evidence="7 12" id="KW-0067">ATP-binding</keyword>
<dbReference type="GO" id="GO:0006269">
    <property type="term" value="P:DNA replication, synthesis of primer"/>
    <property type="evidence" value="ECO:0007669"/>
    <property type="project" value="UniProtKB-UniRule"/>
</dbReference>
<keyword evidence="3 12" id="KW-0235">DNA replication</keyword>
<dbReference type="AlphaFoldDB" id="A0A845LC15"/>
<evidence type="ECO:0000256" key="4">
    <source>
        <dbReference type="ARBA" id="ARBA00022741"/>
    </source>
</evidence>
<comment type="caution">
    <text evidence="14">The sequence shown here is derived from an EMBL/GenBank/DDBJ whole genome shotgun (WGS) entry which is preliminary data.</text>
</comment>
<dbReference type="Pfam" id="PF00772">
    <property type="entry name" value="DnaB"/>
    <property type="match status" value="1"/>
</dbReference>
<evidence type="ECO:0000256" key="1">
    <source>
        <dbReference type="ARBA" id="ARBA00008428"/>
    </source>
</evidence>
<evidence type="ECO:0000256" key="7">
    <source>
        <dbReference type="ARBA" id="ARBA00022840"/>
    </source>
</evidence>
<evidence type="ECO:0000259" key="13">
    <source>
        <dbReference type="PROSITE" id="PS51199"/>
    </source>
</evidence>
<name>A0A845LC15_HELGE</name>
<dbReference type="GO" id="GO:0003677">
    <property type="term" value="F:DNA binding"/>
    <property type="evidence" value="ECO:0007669"/>
    <property type="project" value="UniProtKB-UniRule"/>
</dbReference>
<dbReference type="NCBIfam" id="TIGR00665">
    <property type="entry name" value="DnaB"/>
    <property type="match status" value="1"/>
</dbReference>
<keyword evidence="15" id="KW-1185">Reference proteome</keyword>
<keyword evidence="2 12" id="KW-0639">Primosome</keyword>
<dbReference type="GO" id="GO:0005524">
    <property type="term" value="F:ATP binding"/>
    <property type="evidence" value="ECO:0007669"/>
    <property type="project" value="UniProtKB-UniRule"/>
</dbReference>
<dbReference type="GO" id="GO:0016787">
    <property type="term" value="F:hydrolase activity"/>
    <property type="evidence" value="ECO:0007669"/>
    <property type="project" value="UniProtKB-KW"/>
</dbReference>
<proteinExistence type="inferred from homology"/>
<sequence>MSSLFDRLPPQNIEAEQSVLGAMLLDAEAVYKATELLKPEDFYKEAHQTVFRTLQTLSQRGEAVDLVTLTEELRQTGNLERVGSIPYLIELGNVVPTAANVEHYAKIVAEKSLLRQIIRASTRITQKGYDGAEEVDQLLDEAEQAFLDIAQRQARDGMVPLRDVLVATLDHIEHLYNRKGDVTGVATHFRELDRMTSGLQPSDLIIVAARPAMGKTAFCLNIAQNAAVRDKVPVALFSLEMSREQLVQRMLASEALLDQQRLRTGALTEQDWDTLTNAIPPLSDAPIYIDDTAGITVMEMRAKCRRLKTEKNLGLIVIDYLQLMQGGGGGRRSENRQQEISEISRSLKALARELNVPVVALSQLSRSVEQTTDKKPNLSHLRESGALEQDADMVMFIYREEYYIPDTEKKGIAEIIIAKHRNGPVGSVELGFLKEFTKFVNRDYR</sequence>
<dbReference type="GO" id="GO:0043139">
    <property type="term" value="F:5'-3' DNA helicase activity"/>
    <property type="evidence" value="ECO:0007669"/>
    <property type="project" value="UniProtKB-EC"/>
</dbReference>
<comment type="similarity">
    <text evidence="1 12">Belongs to the helicase family. DnaB subfamily.</text>
</comment>
<dbReference type="InterPro" id="IPR016136">
    <property type="entry name" value="DNA_helicase_N/primase_C"/>
</dbReference>
<dbReference type="RefSeq" id="WP_161262771.1">
    <property type="nucleotide sequence ID" value="NZ_JAFBDC010000012.1"/>
</dbReference>
<evidence type="ECO:0000256" key="12">
    <source>
        <dbReference type="RuleBase" id="RU362085"/>
    </source>
</evidence>
<dbReference type="Gene3D" id="3.40.50.300">
    <property type="entry name" value="P-loop containing nucleotide triphosphate hydrolases"/>
    <property type="match status" value="1"/>
</dbReference>
<dbReference type="PANTHER" id="PTHR30153:SF2">
    <property type="entry name" value="REPLICATIVE DNA HELICASE"/>
    <property type="match status" value="1"/>
</dbReference>
<evidence type="ECO:0000256" key="5">
    <source>
        <dbReference type="ARBA" id="ARBA00022801"/>
    </source>
</evidence>
<comment type="catalytic activity">
    <reaction evidence="10 12">
        <text>ATP + H2O = ADP + phosphate + H(+)</text>
        <dbReference type="Rhea" id="RHEA:13065"/>
        <dbReference type="ChEBI" id="CHEBI:15377"/>
        <dbReference type="ChEBI" id="CHEBI:15378"/>
        <dbReference type="ChEBI" id="CHEBI:30616"/>
        <dbReference type="ChEBI" id="CHEBI:43474"/>
        <dbReference type="ChEBI" id="CHEBI:456216"/>
        <dbReference type="EC" id="5.6.2.3"/>
    </reaction>
</comment>
<comment type="function">
    <text evidence="12">The main replicative DNA helicase, it participates in initiation and elongation during chromosome replication. Travels ahead of the DNA replisome, separating dsDNA into templates for DNA synthesis. A processive ATP-dependent 5'-3' DNA helicase it has DNA-dependent ATPase activity.</text>
</comment>